<sequence length="175" mass="19292">MSLPESNVTLDDEETALRNIDLGEGEALVEDASELIFRQITKHSLSKDGRVGTHAFGQADSDRGKPSYSRRSVVSAQEARDWHNANARTQSLAVWALALEEVFAERLWAIDDSAAPVEEGKVRAPGHCYVDYRHLSRGEVKSIRARLYFAAERRGEIPTTSEVIGDGLIDLAEVG</sequence>
<evidence type="ECO:0000313" key="1">
    <source>
        <dbReference type="EMBL" id="GGD76532.1"/>
    </source>
</evidence>
<proteinExistence type="predicted"/>
<gene>
    <name evidence="1" type="ORF">GCM10007269_19370</name>
</gene>
<dbReference type="EMBL" id="BMCM01000003">
    <property type="protein sequence ID" value="GGD76532.1"/>
    <property type="molecule type" value="Genomic_DNA"/>
</dbReference>
<organism evidence="1 2">
    <name type="scientific">Microbacterium murale</name>
    <dbReference type="NCBI Taxonomy" id="1081040"/>
    <lineage>
        <taxon>Bacteria</taxon>
        <taxon>Bacillati</taxon>
        <taxon>Actinomycetota</taxon>
        <taxon>Actinomycetes</taxon>
        <taxon>Micrococcales</taxon>
        <taxon>Microbacteriaceae</taxon>
        <taxon>Microbacterium</taxon>
    </lineage>
</organism>
<dbReference type="RefSeq" id="WP_188436391.1">
    <property type="nucleotide sequence ID" value="NZ_BMCM01000003.1"/>
</dbReference>
<keyword evidence="2" id="KW-1185">Reference proteome</keyword>
<name>A0ABQ1RT72_9MICO</name>
<accession>A0ABQ1RT72</accession>
<protein>
    <submittedName>
        <fullName evidence="1">Uncharacterized protein</fullName>
    </submittedName>
</protein>
<reference evidence="2" key="1">
    <citation type="journal article" date="2019" name="Int. J. Syst. Evol. Microbiol.">
        <title>The Global Catalogue of Microorganisms (GCM) 10K type strain sequencing project: providing services to taxonomists for standard genome sequencing and annotation.</title>
        <authorList>
            <consortium name="The Broad Institute Genomics Platform"/>
            <consortium name="The Broad Institute Genome Sequencing Center for Infectious Disease"/>
            <person name="Wu L."/>
            <person name="Ma J."/>
        </authorList>
    </citation>
    <scope>NUCLEOTIDE SEQUENCE [LARGE SCALE GENOMIC DNA]</scope>
    <source>
        <strain evidence="2">CCM 7640</strain>
    </source>
</reference>
<dbReference type="Proteomes" id="UP000629365">
    <property type="component" value="Unassembled WGS sequence"/>
</dbReference>
<evidence type="ECO:0000313" key="2">
    <source>
        <dbReference type="Proteomes" id="UP000629365"/>
    </source>
</evidence>
<comment type="caution">
    <text evidence="1">The sequence shown here is derived from an EMBL/GenBank/DDBJ whole genome shotgun (WGS) entry which is preliminary data.</text>
</comment>